<feature type="signal peptide" evidence="1">
    <location>
        <begin position="1"/>
        <end position="27"/>
    </location>
</feature>
<reference evidence="2" key="1">
    <citation type="journal article" date="2021" name="Arch. Microbiol.">
        <title>Methyloradius palustris gen. nov., sp. nov., a methanol-oxidizing bacterium isolated from snow.</title>
        <authorList>
            <person name="Miyadera T."/>
            <person name="Kojima H."/>
            <person name="Fukui M."/>
        </authorList>
    </citation>
    <scope>NUCLEOTIDE SEQUENCE</scope>
    <source>
        <strain evidence="2">Zm11</strain>
    </source>
</reference>
<dbReference type="RefSeq" id="WP_221763656.1">
    <property type="nucleotide sequence ID" value="NZ_AP024110.1"/>
</dbReference>
<proteinExistence type="predicted"/>
<protein>
    <submittedName>
        <fullName evidence="2">Uncharacterized protein</fullName>
    </submittedName>
</protein>
<accession>A0A8D5JM78</accession>
<feature type="chain" id="PRO_5034642319" evidence="1">
    <location>
        <begin position="28"/>
        <end position="395"/>
    </location>
</feature>
<evidence type="ECO:0000313" key="2">
    <source>
        <dbReference type="EMBL" id="BCM25585.1"/>
    </source>
</evidence>
<dbReference type="KEGG" id="mpau:ZMTM_18440"/>
<dbReference type="Pfam" id="PF20311">
    <property type="entry name" value="DUF6607"/>
    <property type="match status" value="1"/>
</dbReference>
<name>A0A8D5JM78_9PROT</name>
<evidence type="ECO:0000256" key="1">
    <source>
        <dbReference type="SAM" id="SignalP"/>
    </source>
</evidence>
<dbReference type="EMBL" id="AP024110">
    <property type="protein sequence ID" value="BCM25585.1"/>
    <property type="molecule type" value="Genomic_DNA"/>
</dbReference>
<evidence type="ECO:0000313" key="3">
    <source>
        <dbReference type="Proteomes" id="UP000826722"/>
    </source>
</evidence>
<gene>
    <name evidence="2" type="ORF">ZMTM_18440</name>
</gene>
<sequence>MNIKRLIYGIAAAGFTAMLIVCSSAYAADSSNILENQPKSQPYVFAWQFADSDAMKPRGGDSKGVPVTLDTKPSDAWLKLQQLCIGSYERDRRAILAMVGEFRVSFDFVEVAGFTDNYKPAVPYRNWATEKVYVLEDSGKHIVLQHVLLSQSIAADGTVEKPVLTKHWRQDWQYEPKQVLVYRGHNAWQSRAVPESERKGAWSQTVYQVDDSPRYGGVAVWQHLSNFSSWNSPDTWRPLPRREYTVRDDYQLLMGNNRQIILPTGWVHEQQNNKVVLDSNAQPQVLNAVIAREFGFNRYERITGFDFSLADAYVKNTEPFWSEIRKQWAELTSQGKPIQLRSAPDKGMLYLPVVTYADGMSEGKQRSAKEISGYAKKAVQDYLAEKGGASAKPSY</sequence>
<keyword evidence="1" id="KW-0732">Signal</keyword>
<dbReference type="Proteomes" id="UP000826722">
    <property type="component" value="Chromosome"/>
</dbReference>
<dbReference type="AlphaFoldDB" id="A0A8D5JM78"/>
<dbReference type="InterPro" id="IPR046715">
    <property type="entry name" value="DUF6607"/>
</dbReference>
<organism evidence="2 3">
    <name type="scientific">Methyloradius palustris</name>
    <dbReference type="NCBI Taxonomy" id="2778876"/>
    <lineage>
        <taxon>Bacteria</taxon>
        <taxon>Pseudomonadati</taxon>
        <taxon>Pseudomonadota</taxon>
        <taxon>Betaproteobacteria</taxon>
        <taxon>Nitrosomonadales</taxon>
        <taxon>Methylophilaceae</taxon>
        <taxon>Methyloradius</taxon>
    </lineage>
</organism>
<keyword evidence="3" id="KW-1185">Reference proteome</keyword>